<name>A0A812TDY7_9DINO</name>
<feature type="transmembrane region" description="Helical" evidence="2">
    <location>
        <begin position="1213"/>
        <end position="1235"/>
    </location>
</feature>
<dbReference type="Gene3D" id="3.30.300.30">
    <property type="match status" value="2"/>
</dbReference>
<proteinExistence type="predicted"/>
<feature type="transmembrane region" description="Helical" evidence="2">
    <location>
        <begin position="3270"/>
        <end position="3292"/>
    </location>
</feature>
<dbReference type="GO" id="GO:0031177">
    <property type="term" value="F:phosphopantetheine binding"/>
    <property type="evidence" value="ECO:0007669"/>
    <property type="project" value="TreeGrafter"/>
</dbReference>
<evidence type="ECO:0000256" key="1">
    <source>
        <dbReference type="SAM" id="MobiDB-lite"/>
    </source>
</evidence>
<dbReference type="Gene3D" id="2.160.10.10">
    <property type="entry name" value="Hexapeptide repeat proteins"/>
    <property type="match status" value="4"/>
</dbReference>
<dbReference type="Proteomes" id="UP000604046">
    <property type="component" value="Unassembled WGS sequence"/>
</dbReference>
<dbReference type="GO" id="GO:0005737">
    <property type="term" value="C:cytoplasm"/>
    <property type="evidence" value="ECO:0007669"/>
    <property type="project" value="TreeGrafter"/>
</dbReference>
<feature type="transmembrane region" description="Helical" evidence="2">
    <location>
        <begin position="3037"/>
        <end position="3061"/>
    </location>
</feature>
<feature type="transmembrane region" description="Helical" evidence="2">
    <location>
        <begin position="2975"/>
        <end position="3000"/>
    </location>
</feature>
<comment type="caution">
    <text evidence="4">The sequence shown here is derived from an EMBL/GenBank/DDBJ whole genome shotgun (WGS) entry which is preliminary data.</text>
</comment>
<dbReference type="InterPro" id="IPR036736">
    <property type="entry name" value="ACP-like_sf"/>
</dbReference>
<dbReference type="InterPro" id="IPR011004">
    <property type="entry name" value="Trimer_LpxA-like_sf"/>
</dbReference>
<feature type="transmembrane region" description="Helical" evidence="2">
    <location>
        <begin position="1269"/>
        <end position="1293"/>
    </location>
</feature>
<dbReference type="PANTHER" id="PTHR45527:SF1">
    <property type="entry name" value="FATTY ACID SYNTHASE"/>
    <property type="match status" value="1"/>
</dbReference>
<accession>A0A812TDY7</accession>
<dbReference type="PROSITE" id="PS50075">
    <property type="entry name" value="CARRIER"/>
    <property type="match status" value="2"/>
</dbReference>
<dbReference type="Pfam" id="PF00501">
    <property type="entry name" value="AMP-binding"/>
    <property type="match status" value="2"/>
</dbReference>
<dbReference type="EMBL" id="CAJNDS010002546">
    <property type="protein sequence ID" value="CAE7521191.1"/>
    <property type="molecule type" value="Genomic_DNA"/>
</dbReference>
<dbReference type="PROSITE" id="PS00455">
    <property type="entry name" value="AMP_BINDING"/>
    <property type="match status" value="2"/>
</dbReference>
<evidence type="ECO:0000259" key="3">
    <source>
        <dbReference type="PROSITE" id="PS50075"/>
    </source>
</evidence>
<organism evidence="4 5">
    <name type="scientific">Symbiodinium natans</name>
    <dbReference type="NCBI Taxonomy" id="878477"/>
    <lineage>
        <taxon>Eukaryota</taxon>
        <taxon>Sar</taxon>
        <taxon>Alveolata</taxon>
        <taxon>Dinophyceae</taxon>
        <taxon>Suessiales</taxon>
        <taxon>Symbiodiniaceae</taxon>
        <taxon>Symbiodinium</taxon>
    </lineage>
</organism>
<dbReference type="InterPro" id="IPR045851">
    <property type="entry name" value="AMP-bd_C_sf"/>
</dbReference>
<dbReference type="InterPro" id="IPR042099">
    <property type="entry name" value="ANL_N_sf"/>
</dbReference>
<keyword evidence="5" id="KW-1185">Reference proteome</keyword>
<evidence type="ECO:0000313" key="5">
    <source>
        <dbReference type="Proteomes" id="UP000604046"/>
    </source>
</evidence>
<feature type="region of interest" description="Disordered" evidence="1">
    <location>
        <begin position="3452"/>
        <end position="3476"/>
    </location>
</feature>
<dbReference type="InterPro" id="IPR020845">
    <property type="entry name" value="AMP-binding_CS"/>
</dbReference>
<keyword evidence="2" id="KW-0812">Transmembrane</keyword>
<feature type="domain" description="Carrier" evidence="3">
    <location>
        <begin position="2335"/>
        <end position="2412"/>
    </location>
</feature>
<dbReference type="Gene3D" id="3.40.50.12780">
    <property type="entry name" value="N-terminal domain of ligase-like"/>
    <property type="match status" value="4"/>
</dbReference>
<evidence type="ECO:0000256" key="2">
    <source>
        <dbReference type="SAM" id="Phobius"/>
    </source>
</evidence>
<dbReference type="InterPro" id="IPR000873">
    <property type="entry name" value="AMP-dep_synth/lig_dom"/>
</dbReference>
<feature type="transmembrane region" description="Helical" evidence="2">
    <location>
        <begin position="1489"/>
        <end position="1511"/>
    </location>
</feature>
<feature type="transmembrane region" description="Helical" evidence="2">
    <location>
        <begin position="1004"/>
        <end position="1029"/>
    </location>
</feature>
<dbReference type="GO" id="GO:0044550">
    <property type="term" value="P:secondary metabolite biosynthetic process"/>
    <property type="evidence" value="ECO:0007669"/>
    <property type="project" value="TreeGrafter"/>
</dbReference>
<dbReference type="SUPFAM" id="SSF56801">
    <property type="entry name" value="Acetyl-CoA synthetase-like"/>
    <property type="match status" value="4"/>
</dbReference>
<dbReference type="SUPFAM" id="SSF47336">
    <property type="entry name" value="ACP-like"/>
    <property type="match status" value="2"/>
</dbReference>
<protein>
    <submittedName>
        <fullName evidence="4">TycB protein</fullName>
    </submittedName>
</protein>
<dbReference type="InterPro" id="IPR009081">
    <property type="entry name" value="PP-bd_ACP"/>
</dbReference>
<dbReference type="OrthoDB" id="419669at2759"/>
<keyword evidence="2" id="KW-0472">Membrane</keyword>
<dbReference type="PANTHER" id="PTHR45527">
    <property type="entry name" value="NONRIBOSOMAL PEPTIDE SYNTHETASE"/>
    <property type="match status" value="1"/>
</dbReference>
<reference evidence="4" key="1">
    <citation type="submission" date="2021-02" db="EMBL/GenBank/DDBJ databases">
        <authorList>
            <person name="Dougan E. K."/>
            <person name="Rhodes N."/>
            <person name="Thang M."/>
            <person name="Chan C."/>
        </authorList>
    </citation>
    <scope>NUCLEOTIDE SEQUENCE</scope>
</reference>
<dbReference type="Gene3D" id="1.10.1200.10">
    <property type="entry name" value="ACP-like"/>
    <property type="match status" value="2"/>
</dbReference>
<gene>
    <name evidence="4" type="primary">tycB</name>
    <name evidence="4" type="ORF">SNAT2548_LOCUS29173</name>
</gene>
<sequence>MAVIDAVPSLEELSLVDVCGQQCMPGIETNLAELLLTAAEATPDRVCLEVEGESYTFAQVARMANSIRKVLRKALASLDLPSASPSEVPEAHQRRSDEHVVTIVLDRGVKSIAAVHAVMLEGCAYNAFDVGEPVEKLRSWVEVSRPPVMISSADVLKRLALTDVAATLGDFPRVVIDADLALKKADSRGMLPAAKHDQNDLDRLAYLIFTSGSTGKPKAVMIRHKSALNVVRIWGRYVGLGPHDRFAQVASMSWDVHIIEVYGTMSVGATSVTCPDMIKKSGPDMQVWLKDRMITGMSVVPSHLRTMAGGGADVSRSSAGLPHLRILDVGGEALGADVVSTWAPGRRLFNSYGPSEISVVCTGAYVKPDEIITIGAELPTYTCHILDPETLERKADGERGVLFVGGIGLARGYLEEEEKTKAKFVELPGIGRVYNTGDLALRDESGRIHYHGRVDWQVKVRGIRIELEALEQAIVELPAVKHCEARVLDGQSLVLLASGTSGDVSEAELKATAASLGRGYVLSQVKIVENDAWKFNASGKLLRNVVPLDEEMNAEVKKDGWEAFDKTGVSDLELEIAACLAPQLNVAEWSRDSHFMEDLGVDSGGFGRLISQMRSKPRLQKIDLQMLFDRPTVRSLAAALAEQSAESDSEDEVSLEPDLLDSFLEAVKEQPHAVCLEGSYESLSYLQLRRQMTAYQRLLHEAKPSRGSVVAICLESMTRLGAMLGVLREGCVFSLLGPDCAEQIEVLKPDFVLASSDDSSWGQLAKLCDASSQMSLLDAKAVGSLLSQPPKARRAMQGDDVCCVALEVRGGVQCAIPASHRAVLQALAAWRPVVEGGRVSSLTVSGTAGDILSTWSILARGATLLAYDAEQLRQMRAELLICEHDKVPRCGASHAGQRKILQLPVDGGFTAVPSFPKYAPAGTAESLRSQALRSSSLLSLASSLAPYILGQSQAEGTESFGNRSWPVLCAAVQGLAILGQPVFVASRLLLAERVLLPLSFMLPVWQTFLLLIAVLTLEQFVRVFILVAVKWSLIGRYKAGDHDIYSLFYLRHWLVEHMAKGTIVGQNAHQGSNIAFLFLRNLALRALGADVRLTSVVTARVVAYDLVSVGDLATVHGPRHLTAVNYGSRRMVLKPVKVGAGAYVGPNCTLEPGCEIAAAGYVEPLSAVPSGMLVDGRVCGVPAQVVGPKDLCRLPDPAEVRNFRTRAAFFATAYWMLLLPKALMPLIGVLAFQLLSSYPWNHQEVVREESMYPEHVDVLPTEMMDRLKWIPLIAFGASMLNTVLQLGGTAVLCRVLPKVKPPFTSSLLSIRAQIAALKMSMVLQASEMLADASIVPAFIRMCGATFGHGCAMGLQVTLPETLVVGKGCFFATGNILTSVDVDQGKFNVPCITYMSDHTFLGNHNHLPEGLPEGSFCGVGYFGNPAMKFRRLSNAAGKVNQGPEAASCLARFWHHFSTSILDVFLYRGVQGAVTASAMLTSRLLCPMITAAWEVLALVLVYVAFALVSWYLFSVVLGNLLFNGSTPHSNAYYSTTVTRWFTALTAQQRVFKLPFQTAGTRWQAPVLRLLGARVGKRFFCMNEMVLVDAPFTDIGDDVTVDYDGQVRCHSFEDFRLKFTHYSVGHRVTIMSGASVAMCHAGEGAVLRPGSLSWKGSNLEPGVVYEGAPASALDDLETGPAHPAPTLLQGKARSNAKGEEPNFLQIPAFWISLLGGMWMGTTIFQPVQPGSVVLRPRLESKAFVHLGSSILHSPPHAPLNTSIYSFACKVAMAVIDAVPSLEELSLVDVCGQQCMPGIETNLAELLLTAAEATPDRVCLEVEGESYTFAQVARMANSIRKVLRKALASLDLPSASPSEVPEAHQRRSDEHVVTIVLERGVKSIAAVHAVMLEGCAYNAFDIGEPVEKLRSWVEVSRPPVMISSAAVLKRLALTDVAATLGDFPRVVIDADLALKKADSRGMLPAAKHDQNDLDRLAYLIFTSGSTGKPKAVMIRHKSALNVVRIWGRYVGLGPHDRFAQVASMSWDVHIIEVYGTMSVGATSVTCPDMIKKSGPDMQVWLKDRMITGMSVVPSHLRTMAGGGADVSRSSAGLPHLRILDVGGEALGADVVSTWAPGRRLFNSYGPSEISVVCTGAYVKPDEIITIGAELPTYTCHILDPETLERKADGERGVLFVGGIGLARGYLEEEEKTKAKFVELPGIGRVYNTGDLALRDESGRIHYHGRVDWQVKVRGIRIELEALEQAIVELPAVKHCEARVLDGQSLVLLASGTSGDVSEAELKATAASLGRGYVLSQVKIVENDAWKFNASGKLLRNVVPLDEEMNAEVKKDGWEAFDKTGVSDLELEIAACLAPQLNVAEWSRDSHFMEDLGVDSGGFGRLISQMRSKPRLQKIDLQMLFDRPTVRSLAAALAEQSAESDSEDEVSLEPDLLDSFLEAVKEHPHAVCLEGSYESLSYLQLRRQMMAYQRLLHEAKPSRGSVVAICLESMTRLGAMLGVLREGCVFSLLGPDCAEQIEVLKPDFVLASSDDSSWGQLAKLCDASSQMSLLDAKAVGSLLSQPPKARRAMQGDDVCCVALEVRGGVQCAIPASHRAVLQALAAWRPVVEGGRVSSLTVSGSAGDILSTWSILARGATLLACDAEQLRQMRAELLICEHDKVPRCGASHASQRKILQLPVDGGFTAVPAFPKYAPAGTAESLRSQALRSSSLLSLASSLAPYILGQSQAEGTESFGNRSWPVLCAAVQGLAILGQPVFVASRLLLAERVLLPLSFMLPVWQTFLLLIAVLTLEQFVRVFILVAVKWSLIGRYKAGDHDIYSLFYLRHWLVEHMAKGTIVGQNAHQGSNIAFLFLRNLALRALGADVRLTSVVTARVVAYDLVSVGDLATVHGPRHLTAVNYGSRRMVLKPVKVGAGAYVGPNCTLEPGCEIAAAGYVEPLSAVPSGMLVDGRVCGVPAQVVGPKDLSRLPDPAEVRSFRTRAAFFATAYWMLLLPKALMPLIGVLAFQLLSSYPWNHQEVVREESMYPEHVDVLPTEMMDRLKWIPLIAFGASMLNTVLQLGGTAVLCRVLPKVKPPFTSSLLSIRAQIAALKMSMVLQASEMLADASIVPAFIRMCGATFGHGCAMGLQVTLPETLVVGKGCFFATGNILTSVDVDQGKFNVPCITYMSDHTFLGNHNHLPEGLPEGSFCGVGTWLPKRPTEPNMSYFGNPAMKFRRLSNAAGKVNQGPEAASCLARFWHHFSTSILDVFLYRGVQGAVTASAMLTSRLLCPMITAAWEVLALVLVYVAFALVSWYLFSVVLGNLLFNGSTPHSNAYYSTTVTRWFTALTAQQRVFKLPFQTAGTRWQAPVLRLLGARVGKRFFCMNEMVLVDAPFTDIGDDVTVDYDGQVRCHSFEDFRLKFTHYSVGHRVTIMSGASVAMCHAGEGAVLRPGSLSWKGSNLEPGVVYEGAPASALDDLETGPAHPAPTLLQGKARLPMAK</sequence>
<evidence type="ECO:0000313" key="4">
    <source>
        <dbReference type="EMBL" id="CAE7521191.1"/>
    </source>
</evidence>
<dbReference type="SUPFAM" id="SSF51161">
    <property type="entry name" value="Trimeric LpxA-like enzymes"/>
    <property type="match status" value="5"/>
</dbReference>
<feature type="domain" description="Carrier" evidence="3">
    <location>
        <begin position="567"/>
        <end position="644"/>
    </location>
</feature>
<dbReference type="GO" id="GO:0043041">
    <property type="term" value="P:amino acid activation for nonribosomal peptide biosynthetic process"/>
    <property type="evidence" value="ECO:0007669"/>
    <property type="project" value="TreeGrafter"/>
</dbReference>
<keyword evidence="2" id="KW-1133">Transmembrane helix</keyword>
<feature type="transmembrane region" description="Helical" evidence="2">
    <location>
        <begin position="2772"/>
        <end position="2797"/>
    </location>
</feature>